<organism evidence="1 2">
    <name type="scientific">Dreissena polymorpha</name>
    <name type="common">Zebra mussel</name>
    <name type="synonym">Mytilus polymorpha</name>
    <dbReference type="NCBI Taxonomy" id="45954"/>
    <lineage>
        <taxon>Eukaryota</taxon>
        <taxon>Metazoa</taxon>
        <taxon>Spiralia</taxon>
        <taxon>Lophotrochozoa</taxon>
        <taxon>Mollusca</taxon>
        <taxon>Bivalvia</taxon>
        <taxon>Autobranchia</taxon>
        <taxon>Heteroconchia</taxon>
        <taxon>Euheterodonta</taxon>
        <taxon>Imparidentia</taxon>
        <taxon>Neoheterodontei</taxon>
        <taxon>Myida</taxon>
        <taxon>Dreissenoidea</taxon>
        <taxon>Dreissenidae</taxon>
        <taxon>Dreissena</taxon>
    </lineage>
</organism>
<evidence type="ECO:0000313" key="1">
    <source>
        <dbReference type="EMBL" id="KAH3775554.1"/>
    </source>
</evidence>
<comment type="caution">
    <text evidence="1">The sequence shown here is derived from an EMBL/GenBank/DDBJ whole genome shotgun (WGS) entry which is preliminary data.</text>
</comment>
<name>A0A9D4E7V8_DREPO</name>
<reference evidence="1" key="1">
    <citation type="journal article" date="2019" name="bioRxiv">
        <title>The Genome of the Zebra Mussel, Dreissena polymorpha: A Resource for Invasive Species Research.</title>
        <authorList>
            <person name="McCartney M.A."/>
            <person name="Auch B."/>
            <person name="Kono T."/>
            <person name="Mallez S."/>
            <person name="Zhang Y."/>
            <person name="Obille A."/>
            <person name="Becker A."/>
            <person name="Abrahante J.E."/>
            <person name="Garbe J."/>
            <person name="Badalamenti J.P."/>
            <person name="Herman A."/>
            <person name="Mangelson H."/>
            <person name="Liachko I."/>
            <person name="Sullivan S."/>
            <person name="Sone E.D."/>
            <person name="Koren S."/>
            <person name="Silverstein K.A.T."/>
            <person name="Beckman K.B."/>
            <person name="Gohl D.M."/>
        </authorList>
    </citation>
    <scope>NUCLEOTIDE SEQUENCE</scope>
    <source>
        <strain evidence="1">Duluth1</strain>
        <tissue evidence="1">Whole animal</tissue>
    </source>
</reference>
<proteinExistence type="predicted"/>
<sequence>MLFPLRRAVVYFWRIPCLKITHCLIHLYLKYVRSFVVSFWYGIVLKDIPVRLKRVGVEATAINAQLV</sequence>
<accession>A0A9D4E7V8</accession>
<dbReference type="AlphaFoldDB" id="A0A9D4E7V8"/>
<protein>
    <submittedName>
        <fullName evidence="1">Uncharacterized protein</fullName>
    </submittedName>
</protein>
<evidence type="ECO:0000313" key="2">
    <source>
        <dbReference type="Proteomes" id="UP000828390"/>
    </source>
</evidence>
<dbReference type="Proteomes" id="UP000828390">
    <property type="component" value="Unassembled WGS sequence"/>
</dbReference>
<reference evidence="1" key="2">
    <citation type="submission" date="2020-11" db="EMBL/GenBank/DDBJ databases">
        <authorList>
            <person name="McCartney M.A."/>
            <person name="Auch B."/>
            <person name="Kono T."/>
            <person name="Mallez S."/>
            <person name="Becker A."/>
            <person name="Gohl D.M."/>
            <person name="Silverstein K.A.T."/>
            <person name="Koren S."/>
            <person name="Bechman K.B."/>
            <person name="Herman A."/>
            <person name="Abrahante J.E."/>
            <person name="Garbe J."/>
        </authorList>
    </citation>
    <scope>NUCLEOTIDE SEQUENCE</scope>
    <source>
        <strain evidence="1">Duluth1</strain>
        <tissue evidence="1">Whole animal</tissue>
    </source>
</reference>
<dbReference type="EMBL" id="JAIWYP010000009">
    <property type="protein sequence ID" value="KAH3775554.1"/>
    <property type="molecule type" value="Genomic_DNA"/>
</dbReference>
<keyword evidence="2" id="KW-1185">Reference proteome</keyword>
<gene>
    <name evidence="1" type="ORF">DPMN_176959</name>
</gene>